<accession>A0ABQ9IPF6</accession>
<dbReference type="Proteomes" id="UP001159363">
    <property type="component" value="Chromosome 1"/>
</dbReference>
<proteinExistence type="predicted"/>
<name>A0ABQ9IPF6_9NEOP</name>
<dbReference type="EMBL" id="JARBHB010000001">
    <property type="protein sequence ID" value="KAJ8898517.1"/>
    <property type="molecule type" value="Genomic_DNA"/>
</dbReference>
<protein>
    <submittedName>
        <fullName evidence="1">Uncharacterized protein</fullName>
    </submittedName>
</protein>
<gene>
    <name evidence="1" type="ORF">PR048_003877</name>
</gene>
<evidence type="ECO:0000313" key="1">
    <source>
        <dbReference type="EMBL" id="KAJ8898517.1"/>
    </source>
</evidence>
<organism evidence="1 2">
    <name type="scientific">Dryococelus australis</name>
    <dbReference type="NCBI Taxonomy" id="614101"/>
    <lineage>
        <taxon>Eukaryota</taxon>
        <taxon>Metazoa</taxon>
        <taxon>Ecdysozoa</taxon>
        <taxon>Arthropoda</taxon>
        <taxon>Hexapoda</taxon>
        <taxon>Insecta</taxon>
        <taxon>Pterygota</taxon>
        <taxon>Neoptera</taxon>
        <taxon>Polyneoptera</taxon>
        <taxon>Phasmatodea</taxon>
        <taxon>Verophasmatodea</taxon>
        <taxon>Anareolatae</taxon>
        <taxon>Phasmatidae</taxon>
        <taxon>Eurycanthinae</taxon>
        <taxon>Dryococelus</taxon>
    </lineage>
</organism>
<keyword evidence="2" id="KW-1185">Reference proteome</keyword>
<comment type="caution">
    <text evidence="1">The sequence shown here is derived from an EMBL/GenBank/DDBJ whole genome shotgun (WGS) entry which is preliminary data.</text>
</comment>
<evidence type="ECO:0000313" key="2">
    <source>
        <dbReference type="Proteomes" id="UP001159363"/>
    </source>
</evidence>
<sequence>MNPAEYHKKMEGRINSQHKDASLNAGDLDLKWTISVLSYLPSGRRPLKIYRFLRPMTLLLEDPHSPK</sequence>
<reference evidence="1 2" key="1">
    <citation type="submission" date="2023-02" db="EMBL/GenBank/DDBJ databases">
        <title>LHISI_Scaffold_Assembly.</title>
        <authorList>
            <person name="Stuart O.P."/>
            <person name="Cleave R."/>
            <person name="Magrath M.J.L."/>
            <person name="Mikheyev A.S."/>
        </authorList>
    </citation>
    <scope>NUCLEOTIDE SEQUENCE [LARGE SCALE GENOMIC DNA]</scope>
    <source>
        <strain evidence="1">Daus_M_001</strain>
        <tissue evidence="1">Leg muscle</tissue>
    </source>
</reference>